<protein>
    <submittedName>
        <fullName evidence="3">Predicted membrane protein</fullName>
    </submittedName>
</protein>
<dbReference type="Proteomes" id="UP000197025">
    <property type="component" value="Unassembled WGS sequence"/>
</dbReference>
<reference evidence="4" key="1">
    <citation type="submission" date="2017-06" db="EMBL/GenBank/DDBJ databases">
        <authorList>
            <person name="Varghese N."/>
            <person name="Submissions S."/>
        </authorList>
    </citation>
    <scope>NUCLEOTIDE SEQUENCE [LARGE SCALE GENOMIC DNA]</scope>
    <source>
        <strain evidence="4">JAD2</strain>
    </source>
</reference>
<feature type="transmembrane region" description="Helical" evidence="1">
    <location>
        <begin position="335"/>
        <end position="354"/>
    </location>
</feature>
<feature type="transmembrane region" description="Helical" evidence="1">
    <location>
        <begin position="155"/>
        <end position="186"/>
    </location>
</feature>
<keyword evidence="1" id="KW-1133">Transmembrane helix</keyword>
<dbReference type="OrthoDB" id="149990at2"/>
<dbReference type="RefSeq" id="WP_088569785.1">
    <property type="nucleotide sequence ID" value="NZ_FYEK01000002.1"/>
</dbReference>
<name>A0A212PQX7_9CHLR</name>
<dbReference type="AlphaFoldDB" id="A0A212PQX7"/>
<evidence type="ECO:0000313" key="4">
    <source>
        <dbReference type="Proteomes" id="UP000197025"/>
    </source>
</evidence>
<feature type="domain" description="Glycosyltransferase RgtA/B/C/D-like" evidence="2">
    <location>
        <begin position="54"/>
        <end position="183"/>
    </location>
</feature>
<proteinExistence type="predicted"/>
<dbReference type="InParanoid" id="A0A212PQX7"/>
<evidence type="ECO:0000256" key="1">
    <source>
        <dbReference type="SAM" id="Phobius"/>
    </source>
</evidence>
<keyword evidence="4" id="KW-1185">Reference proteome</keyword>
<organism evidence="3 4">
    <name type="scientific">Thermoflexus hugenholtzii JAD2</name>
    <dbReference type="NCBI Taxonomy" id="877466"/>
    <lineage>
        <taxon>Bacteria</taxon>
        <taxon>Bacillati</taxon>
        <taxon>Chloroflexota</taxon>
        <taxon>Thermoflexia</taxon>
        <taxon>Thermoflexales</taxon>
        <taxon>Thermoflexaceae</taxon>
        <taxon>Thermoflexus</taxon>
    </lineage>
</organism>
<dbReference type="InterPro" id="IPR038731">
    <property type="entry name" value="RgtA/B/C-like"/>
</dbReference>
<keyword evidence="1" id="KW-0472">Membrane</keyword>
<feature type="transmembrane region" description="Helical" evidence="1">
    <location>
        <begin position="310"/>
        <end position="330"/>
    </location>
</feature>
<dbReference type="Pfam" id="PF13231">
    <property type="entry name" value="PMT_2"/>
    <property type="match status" value="1"/>
</dbReference>
<feature type="transmembrane region" description="Helical" evidence="1">
    <location>
        <begin position="193"/>
        <end position="213"/>
    </location>
</feature>
<feature type="transmembrane region" description="Helical" evidence="1">
    <location>
        <begin position="108"/>
        <end position="135"/>
    </location>
</feature>
<dbReference type="EMBL" id="FYEK01000002">
    <property type="protein sequence ID" value="SNB49302.1"/>
    <property type="molecule type" value="Genomic_DNA"/>
</dbReference>
<evidence type="ECO:0000259" key="2">
    <source>
        <dbReference type="Pfam" id="PF13231"/>
    </source>
</evidence>
<sequence length="735" mass="84278">MSMRWGVLATIPLTFWVTLALMPPELAQIDEKHVLWQASSYGVIEIARNLTRDSHPPLYYWLVHLWWEMSGFDRPYAYRVLSILLGLTALPLAFQLGKQAAGPRVGMWAAILLALNPFFIFQLFLIRMYGSVIALGAASTWVWLLLLRRPSPRRWLIWIILQGALLFIHYYSVLLLLAQILILGLYRPRGWQVGLTLSTLLWSAFGFWLLWAYPGSLENTVRNLSAIPVRPRPWEVLEHFWASWLTGPLSDGHFARAAGLATALGALAVWICKEPRKRAPLPVQWRLIGMVSWLPLAMGAGIALRWPFFGARYFAMVLIPFLVWVITPIALRARWFVITFLVPGLISLPAMPLIQSFPDAGDTKEIAAMQILGGEDPILIQAWWHSLWPEYPRFRSYDWNDPRQRAIVLSQHPSFWFIGVTLYRGNWEEWVTDLQRTHTVDFYTEIDHFVPERRATVIHFTRKAQPVRWDPFTVRWENGLQLQAIGRIDESAKPGHPLRIALRMSTDRPLTSRWTLFLHLVDEHGQLWSNWDAEPEPGVQHWAPGQTIEVHRSLLIPLYTPPGRYRLQIGWYPTGAPGFPRLPLEGGASDSLIIGEIEVHPRVDPARVGSLSAGPVEVEPPVARMVQGIDGWRLEVQVRWRSRSYARVSGWQVMLRTPDGSIPLQRAYRIPDATVVTPGWLTEIWISPPLSGTRPALSVLEILYEGHRIIGRPVWIFPADTGWVYGWVFLNRFPR</sequence>
<gene>
    <name evidence="3" type="ORF">SAMN02746019_00029250</name>
</gene>
<feature type="transmembrane region" description="Helical" evidence="1">
    <location>
        <begin position="253"/>
        <end position="271"/>
    </location>
</feature>
<feature type="transmembrane region" description="Helical" evidence="1">
    <location>
        <begin position="76"/>
        <end position="96"/>
    </location>
</feature>
<keyword evidence="1" id="KW-0812">Transmembrane</keyword>
<accession>A0A212PQX7</accession>
<evidence type="ECO:0000313" key="3">
    <source>
        <dbReference type="EMBL" id="SNB49302.1"/>
    </source>
</evidence>
<feature type="transmembrane region" description="Helical" evidence="1">
    <location>
        <begin position="283"/>
        <end position="304"/>
    </location>
</feature>